<name>A0AAV9X1P7_9PEZI</name>
<dbReference type="EMBL" id="JAVHJO010000015">
    <property type="protein sequence ID" value="KAK6527579.1"/>
    <property type="molecule type" value="Genomic_DNA"/>
</dbReference>
<comment type="caution">
    <text evidence="2">The sequence shown here is derived from an EMBL/GenBank/DDBJ whole genome shotgun (WGS) entry which is preliminary data.</text>
</comment>
<evidence type="ECO:0000313" key="3">
    <source>
        <dbReference type="Proteomes" id="UP001365542"/>
    </source>
</evidence>
<evidence type="ECO:0008006" key="4">
    <source>
        <dbReference type="Google" id="ProtNLM"/>
    </source>
</evidence>
<evidence type="ECO:0000256" key="1">
    <source>
        <dbReference type="SAM" id="MobiDB-lite"/>
    </source>
</evidence>
<organism evidence="2 3">
    <name type="scientific">Orbilia ellipsospora</name>
    <dbReference type="NCBI Taxonomy" id="2528407"/>
    <lineage>
        <taxon>Eukaryota</taxon>
        <taxon>Fungi</taxon>
        <taxon>Dikarya</taxon>
        <taxon>Ascomycota</taxon>
        <taxon>Pezizomycotina</taxon>
        <taxon>Orbiliomycetes</taxon>
        <taxon>Orbiliales</taxon>
        <taxon>Orbiliaceae</taxon>
        <taxon>Orbilia</taxon>
    </lineage>
</organism>
<dbReference type="Proteomes" id="UP001365542">
    <property type="component" value="Unassembled WGS sequence"/>
</dbReference>
<keyword evidence="3" id="KW-1185">Reference proteome</keyword>
<evidence type="ECO:0000313" key="2">
    <source>
        <dbReference type="EMBL" id="KAK6527579.1"/>
    </source>
</evidence>
<protein>
    <recommendedName>
        <fullName evidence="4">Clr5 domain-containing protein</fullName>
    </recommendedName>
</protein>
<dbReference type="AlphaFoldDB" id="A0AAV9X1P7"/>
<gene>
    <name evidence="2" type="ORF">TWF694_004563</name>
</gene>
<feature type="region of interest" description="Disordered" evidence="1">
    <location>
        <begin position="238"/>
        <end position="291"/>
    </location>
</feature>
<reference evidence="2 3" key="1">
    <citation type="submission" date="2019-10" db="EMBL/GenBank/DDBJ databases">
        <authorList>
            <person name="Palmer J.M."/>
        </authorList>
    </citation>
    <scope>NUCLEOTIDE SEQUENCE [LARGE SCALE GENOMIC DNA]</scope>
    <source>
        <strain evidence="2 3">TWF694</strain>
    </source>
</reference>
<feature type="compositionally biased region" description="Basic and acidic residues" evidence="1">
    <location>
        <begin position="254"/>
        <end position="274"/>
    </location>
</feature>
<sequence>MATAFKIVQSNPSGPGRKYVQLKDAEVHKAFIVEKHQAGFRQQQIVDALQAERGVTLETHRLKRFLDKWGLSCEALTKKRKLHIQQCIRTRINDDKIRHSVRFKRSKRQLNQDEIAYIMGLSPKQFKNIKPSPGGIIIETPTPATQENEDLESSPTITKDNLMNIDEFETEDTALETEIGAGVLADEYPMEPMLEGSFQKEKRFVHRNQDTPNYRLASSSKEESDTIDVLEKVSWFSGPSSRRDEEQGIASVDQDSHSASQRDDEAPPLRDHASSDLNEPDDSSSESNESEIISWGTPFNRYALFCEEELQYELLFWKKKAQEFVEIVAKEAESNNISLEKAEELVTEQIQQVELNDPLPYQVCMVLLNGSTADFSPSELAFGPEISAWIENNFFSIRTRYMMLAPMARNSMEWILDSYLVHIPRIIREYGGRHFFTAYSLYQAGVLLAVLSYDFGPVVCALQTIAIEIFYEIGMGTHSIVIEMIRSGNDAFVDDVKPNPSVDKSRAKIQQACLQKYGKTHPRTLLVFSELALRTFVVNKKVRDGSLIACGVFYTIENSPQTSLEYDQMLLYTSLNFLAFVFQRCRKYKLATMALERALSLTHGKPTFFRLSGLGIVYSKQGEYAKSLKAHFTALHQAMLFNGLEHESIGAYIGCITDVMDKRGPIIYTTLGSSFESTFKILDGIKKTKSLFFRRLWEAWEKGGVDHDKLQLEYSDILAQNFTHQQRASTPDLQSYMYFQGLEDWVHLQGASVPSDDRIWHFDDMDE</sequence>
<proteinExistence type="predicted"/>
<accession>A0AAV9X1P7</accession>